<dbReference type="GO" id="GO:0004930">
    <property type="term" value="F:G protein-coupled receptor activity"/>
    <property type="evidence" value="ECO:0007669"/>
    <property type="project" value="UniProtKB-KW"/>
</dbReference>
<dbReference type="PRINTS" id="PR00249">
    <property type="entry name" value="GPCRSECRETIN"/>
</dbReference>
<keyword evidence="13" id="KW-0524">Neurogenesis</keyword>
<proteinExistence type="predicted"/>
<evidence type="ECO:0000256" key="17">
    <source>
        <dbReference type="ARBA" id="ARBA00023157"/>
    </source>
</evidence>
<keyword evidence="18" id="KW-0675">Receptor</keyword>
<feature type="transmembrane region" description="Helical" evidence="23">
    <location>
        <begin position="463"/>
        <end position="481"/>
    </location>
</feature>
<dbReference type="InterPro" id="IPR040679">
    <property type="entry name" value="PLL"/>
</dbReference>
<dbReference type="GO" id="GO:0061484">
    <property type="term" value="P:hematopoietic stem cell homeostasis"/>
    <property type="evidence" value="ECO:0007669"/>
    <property type="project" value="Ensembl"/>
</dbReference>
<feature type="transmembrane region" description="Helical" evidence="23">
    <location>
        <begin position="395"/>
        <end position="417"/>
    </location>
</feature>
<evidence type="ECO:0000256" key="21">
    <source>
        <dbReference type="ARBA" id="ARBA00033134"/>
    </source>
</evidence>
<dbReference type="PROSITE" id="PS50221">
    <property type="entry name" value="GAIN_B"/>
    <property type="match status" value="1"/>
</dbReference>
<feature type="transmembrane region" description="Helical" evidence="23">
    <location>
        <begin position="429"/>
        <end position="448"/>
    </location>
</feature>
<evidence type="ECO:0000256" key="20">
    <source>
        <dbReference type="ARBA" id="ARBA00023224"/>
    </source>
</evidence>
<gene>
    <name evidence="27" type="primary">ADGRG1</name>
</gene>
<dbReference type="GO" id="GO:0008285">
    <property type="term" value="P:negative regulation of cell population proliferation"/>
    <property type="evidence" value="ECO:0007669"/>
    <property type="project" value="Ensembl"/>
</dbReference>
<dbReference type="PANTHER" id="PTHR12011:SF318">
    <property type="entry name" value="ADHESION G-PROTEIN COUPLED RECEPTOR G1"/>
    <property type="match status" value="1"/>
</dbReference>
<keyword evidence="5" id="KW-1003">Cell membrane</keyword>
<dbReference type="GO" id="GO:0007266">
    <property type="term" value="P:Rho protein signal transduction"/>
    <property type="evidence" value="ECO:0007669"/>
    <property type="project" value="Ensembl"/>
</dbReference>
<dbReference type="GO" id="GO:0005518">
    <property type="term" value="F:collagen binding"/>
    <property type="evidence" value="ECO:0007669"/>
    <property type="project" value="Ensembl"/>
</dbReference>
<evidence type="ECO:0000256" key="10">
    <source>
        <dbReference type="ARBA" id="ARBA00022782"/>
    </source>
</evidence>
<evidence type="ECO:0000259" key="25">
    <source>
        <dbReference type="PROSITE" id="PS50221"/>
    </source>
</evidence>
<feature type="chain" id="PRO_5034546646" description="Adhesion G-protein coupled receptor G1" evidence="24">
    <location>
        <begin position="24"/>
        <end position="675"/>
    </location>
</feature>
<comment type="subcellular location">
    <subcellularLocation>
        <location evidence="3">Cell membrane</location>
        <topology evidence="3">Multi-pass membrane protein</topology>
    </subcellularLocation>
    <subcellularLocation>
        <location evidence="1">Membrane raft</location>
    </subcellularLocation>
    <subcellularLocation>
        <location evidence="2">Secreted</location>
    </subcellularLocation>
</comment>
<dbReference type="GO" id="GO:0005576">
    <property type="term" value="C:extracellular region"/>
    <property type="evidence" value="ECO:0007669"/>
    <property type="project" value="UniProtKB-SubCell"/>
</dbReference>
<dbReference type="GO" id="GO:0061351">
    <property type="term" value="P:neural precursor cell proliferation"/>
    <property type="evidence" value="ECO:0007669"/>
    <property type="project" value="Ensembl"/>
</dbReference>
<evidence type="ECO:0000256" key="12">
    <source>
        <dbReference type="ARBA" id="ARBA00022889"/>
    </source>
</evidence>
<dbReference type="Ensembl" id="ENSSPUT00000010374.1">
    <property type="protein sequence ID" value="ENSSPUP00000009731.1"/>
    <property type="gene ID" value="ENSSPUG00000007544.1"/>
</dbReference>
<keyword evidence="20" id="KW-0807">Transducer</keyword>
<dbReference type="PROSITE" id="PS50261">
    <property type="entry name" value="G_PROTEIN_RECEP_F2_4"/>
    <property type="match status" value="1"/>
</dbReference>
<evidence type="ECO:0000256" key="2">
    <source>
        <dbReference type="ARBA" id="ARBA00004613"/>
    </source>
</evidence>
<dbReference type="InterPro" id="IPR003910">
    <property type="entry name" value="GPR1/GPR3/GPR5"/>
</dbReference>
<name>A0A8D0GQI5_SPHPU</name>
<dbReference type="GO" id="GO:0072520">
    <property type="term" value="P:seminiferous tubule development"/>
    <property type="evidence" value="ECO:0007669"/>
    <property type="project" value="Ensembl"/>
</dbReference>
<feature type="transmembrane region" description="Helical" evidence="23">
    <location>
        <begin position="595"/>
        <end position="617"/>
    </location>
</feature>
<keyword evidence="17" id="KW-1015">Disulfide bond</keyword>
<evidence type="ECO:0000256" key="18">
    <source>
        <dbReference type="ARBA" id="ARBA00023170"/>
    </source>
</evidence>
<evidence type="ECO:0000256" key="22">
    <source>
        <dbReference type="ARBA" id="ARBA00093505"/>
    </source>
</evidence>
<dbReference type="InterPro" id="IPR057244">
    <property type="entry name" value="GAIN_B"/>
</dbReference>
<dbReference type="InterPro" id="IPR017981">
    <property type="entry name" value="GPCR_2-like_7TM"/>
</dbReference>
<keyword evidence="14 23" id="KW-1133">Transmembrane helix</keyword>
<evidence type="ECO:0000256" key="3">
    <source>
        <dbReference type="ARBA" id="ARBA00004651"/>
    </source>
</evidence>
<keyword evidence="10" id="KW-0221">Differentiation</keyword>
<keyword evidence="9 24" id="KW-0732">Signal</keyword>
<evidence type="ECO:0000259" key="26">
    <source>
        <dbReference type="PROSITE" id="PS50261"/>
    </source>
</evidence>
<sequence length="675" mass="76627">MSELLMMYFVLLALLFQFQGLHGSRENDETFRFCGERNQTQKSCIHYAKWFGNITIENTAEELRIKAPFHGCFTNDSLPNPLGVYRFCIYWHQNSTLLRIQYGKKNYNLSSNASLSGKFPLVKAVPSNTCIPTIFNVSYAYYNKEWKNHSLFNDCAYTLQFLDRPVQAGDIEEELKSLETYLKNPHKGRRKQPVYKQLQGLESKLISLEFEGENMTFGGEVLRASVWKIQPDKSSQNLAISSKAEGNKVVREFEVKLPSIIFAKTKGRRGSTETRVLLLDINSRAIFQDKNTSHVLGEKVIGVSVGNTVVSGLPKNQRVALTFHHDQLPRNMTQLCAFWVEDSSTSESGRWNTSGCETRGEKTKTACLCDHLTFFAVLMVSSPEIDYMHKEYLSILTYVGCIISAMASLFTIGFIFCSRKKHRDHIDTIHIHMNLLWAIFLLDISFLLTEHLASSGNDAACKAGAMFLHFALLCCLIWMGIEGYNLYRLVIEVVNNYVGHFILKLCLVGWGLPAFIVAIIFLKDMGNYGSKNIDVYESSERSTNVSICWITKPLIHNILNLGLLSLLLLFNSVMLGAMIRQILRLQHQGFQCKYALTLLGLSLVLGLPWALAFFSFSTGTFQLVALYLFTIINSLQGFLIFLWYWTMVKARKSSQLQTNSDSVRLQSSTSRTCPE</sequence>
<evidence type="ECO:0000256" key="5">
    <source>
        <dbReference type="ARBA" id="ARBA00022475"/>
    </source>
</evidence>
<feature type="transmembrane region" description="Helical" evidence="23">
    <location>
        <begin position="501"/>
        <end position="522"/>
    </location>
</feature>
<keyword evidence="7" id="KW-0358">Heparin-binding</keyword>
<dbReference type="InterPro" id="IPR046338">
    <property type="entry name" value="GAIN_dom_sf"/>
</dbReference>
<evidence type="ECO:0000256" key="4">
    <source>
        <dbReference type="ARBA" id="ARBA00019701"/>
    </source>
</evidence>
<feature type="signal peptide" evidence="24">
    <location>
        <begin position="1"/>
        <end position="23"/>
    </location>
</feature>
<dbReference type="GeneTree" id="ENSGT00940000160843"/>
<dbReference type="Pfam" id="PF01825">
    <property type="entry name" value="GPS"/>
    <property type="match status" value="1"/>
</dbReference>
<evidence type="ECO:0000256" key="11">
    <source>
        <dbReference type="ARBA" id="ARBA00022843"/>
    </source>
</evidence>
<evidence type="ECO:0000256" key="13">
    <source>
        <dbReference type="ARBA" id="ARBA00022902"/>
    </source>
</evidence>
<evidence type="ECO:0000256" key="6">
    <source>
        <dbReference type="ARBA" id="ARBA00022525"/>
    </source>
</evidence>
<evidence type="ECO:0000256" key="7">
    <source>
        <dbReference type="ARBA" id="ARBA00022674"/>
    </source>
</evidence>
<dbReference type="AlphaFoldDB" id="A0A8D0GQI5"/>
<dbReference type="GO" id="GO:2000179">
    <property type="term" value="P:positive regulation of neural precursor cell proliferation"/>
    <property type="evidence" value="ECO:0007669"/>
    <property type="project" value="Ensembl"/>
</dbReference>
<keyword evidence="11" id="KW-0832">Ubl conjugation</keyword>
<feature type="domain" description="G-protein coupled receptors family 2 profile 2" evidence="26">
    <location>
        <begin position="393"/>
        <end position="648"/>
    </location>
</feature>
<dbReference type="GO" id="GO:0005886">
    <property type="term" value="C:plasma membrane"/>
    <property type="evidence" value="ECO:0007669"/>
    <property type="project" value="UniProtKB-SubCell"/>
</dbReference>
<dbReference type="GO" id="GO:0045121">
    <property type="term" value="C:membrane raft"/>
    <property type="evidence" value="ECO:0007669"/>
    <property type="project" value="UniProtKB-SubCell"/>
</dbReference>
<keyword evidence="6" id="KW-0964">Secreted</keyword>
<dbReference type="GO" id="GO:0035025">
    <property type="term" value="P:positive regulation of Rho protein signal transduction"/>
    <property type="evidence" value="ECO:0007669"/>
    <property type="project" value="Ensembl"/>
</dbReference>
<dbReference type="GO" id="GO:0021796">
    <property type="term" value="P:cerebral cortex regionalization"/>
    <property type="evidence" value="ECO:0007669"/>
    <property type="project" value="Ensembl"/>
</dbReference>
<keyword evidence="8 23" id="KW-0812">Transmembrane</keyword>
<dbReference type="InterPro" id="IPR000832">
    <property type="entry name" value="GPCR_2_secretin-like"/>
</dbReference>
<evidence type="ECO:0000256" key="8">
    <source>
        <dbReference type="ARBA" id="ARBA00022692"/>
    </source>
</evidence>
<dbReference type="PANTHER" id="PTHR12011">
    <property type="entry name" value="ADHESION G-PROTEIN COUPLED RECEPTOR"/>
    <property type="match status" value="1"/>
</dbReference>
<dbReference type="Proteomes" id="UP000694392">
    <property type="component" value="Unplaced"/>
</dbReference>
<protein>
    <recommendedName>
        <fullName evidence="4">Adhesion G-protein coupled receptor G1</fullName>
    </recommendedName>
    <alternativeName>
        <fullName evidence="21">G-protein coupled receptor 56</fullName>
    </alternativeName>
</protein>
<dbReference type="GO" id="GO:0050840">
    <property type="term" value="F:extracellular matrix binding"/>
    <property type="evidence" value="ECO:0007669"/>
    <property type="project" value="Ensembl"/>
</dbReference>
<keyword evidence="15" id="KW-0297">G-protein coupled receptor</keyword>
<evidence type="ECO:0000256" key="1">
    <source>
        <dbReference type="ARBA" id="ARBA00004285"/>
    </source>
</evidence>
<evidence type="ECO:0000313" key="27">
    <source>
        <dbReference type="Ensembl" id="ENSSPUP00000009731.1"/>
    </source>
</evidence>
<keyword evidence="28" id="KW-1185">Reference proteome</keyword>
<dbReference type="Gene3D" id="1.20.1070.10">
    <property type="entry name" value="Rhodopsin 7-helix transmembrane proteins"/>
    <property type="match status" value="1"/>
</dbReference>
<accession>A0A8D0GQI5</accession>
<reference evidence="27" key="1">
    <citation type="submission" date="2025-08" db="UniProtKB">
        <authorList>
            <consortium name="Ensembl"/>
        </authorList>
    </citation>
    <scope>IDENTIFICATION</scope>
</reference>
<dbReference type="GO" id="GO:0090330">
    <property type="term" value="P:regulation of platelet aggregation"/>
    <property type="evidence" value="ECO:0007669"/>
    <property type="project" value="Ensembl"/>
</dbReference>
<feature type="domain" description="GAIN-B" evidence="25">
    <location>
        <begin position="227"/>
        <end position="385"/>
    </location>
</feature>
<dbReference type="GO" id="GO:0007166">
    <property type="term" value="P:cell surface receptor signaling pathway"/>
    <property type="evidence" value="ECO:0007669"/>
    <property type="project" value="InterPro"/>
</dbReference>
<reference evidence="27" key="2">
    <citation type="submission" date="2025-09" db="UniProtKB">
        <authorList>
            <consortium name="Ensembl"/>
        </authorList>
    </citation>
    <scope>IDENTIFICATION</scope>
</reference>
<dbReference type="GO" id="GO:0007189">
    <property type="term" value="P:adenylate cyclase-activating G protein-coupled receptor signaling pathway"/>
    <property type="evidence" value="ECO:0007669"/>
    <property type="project" value="TreeGrafter"/>
</dbReference>
<keyword evidence="16 23" id="KW-0472">Membrane</keyword>
<dbReference type="GO" id="GO:0007200">
    <property type="term" value="P:phospholipase C-activating G protein-coupled receptor signaling pathway"/>
    <property type="evidence" value="ECO:0007669"/>
    <property type="project" value="Ensembl"/>
</dbReference>
<dbReference type="Pfam" id="PF18587">
    <property type="entry name" value="PLL"/>
    <property type="match status" value="1"/>
</dbReference>
<keyword evidence="12" id="KW-0130">Cell adhesion</keyword>
<dbReference type="GO" id="GO:2001223">
    <property type="term" value="P:negative regulation of neuron migration"/>
    <property type="evidence" value="ECO:0007669"/>
    <property type="project" value="Ensembl"/>
</dbReference>
<evidence type="ECO:0000256" key="24">
    <source>
        <dbReference type="SAM" id="SignalP"/>
    </source>
</evidence>
<dbReference type="GO" id="GO:0097451">
    <property type="term" value="C:glial limiting end-foot"/>
    <property type="evidence" value="ECO:0007669"/>
    <property type="project" value="Ensembl"/>
</dbReference>
<evidence type="ECO:0000256" key="14">
    <source>
        <dbReference type="ARBA" id="ARBA00022989"/>
    </source>
</evidence>
<dbReference type="InterPro" id="IPR000203">
    <property type="entry name" value="GPS"/>
</dbReference>
<dbReference type="Gene3D" id="2.60.220.50">
    <property type="match status" value="1"/>
</dbReference>
<evidence type="ECO:0000256" key="9">
    <source>
        <dbReference type="ARBA" id="ARBA00022729"/>
    </source>
</evidence>
<feature type="transmembrane region" description="Helical" evidence="23">
    <location>
        <begin position="623"/>
        <end position="645"/>
    </location>
</feature>
<organism evidence="27 28">
    <name type="scientific">Sphenodon punctatus</name>
    <name type="common">Tuatara</name>
    <name type="synonym">Hatteria punctata</name>
    <dbReference type="NCBI Taxonomy" id="8508"/>
    <lineage>
        <taxon>Eukaryota</taxon>
        <taxon>Metazoa</taxon>
        <taxon>Chordata</taxon>
        <taxon>Craniata</taxon>
        <taxon>Vertebrata</taxon>
        <taxon>Euteleostomi</taxon>
        <taxon>Lepidosauria</taxon>
        <taxon>Sphenodontia</taxon>
        <taxon>Sphenodontidae</taxon>
        <taxon>Sphenodon</taxon>
    </lineage>
</organism>
<dbReference type="OMA" id="TYIHRDY"/>
<comment type="subunit">
    <text evidence="22">Heterodimer of 2 chains generated by proteolytic processing; the large extracellular N-terminal fragment (ADGRG1 NT) and the membrane-bound C-terminal fragment (ADGRG1-CT) predominantly remain associated and non-covalently linked. ADGRG1 NT self-associates in a trans-trans manner; the homophilic interaction enhances receptor signaling. Interacts with TGM2. Interacts with heparin; leading to the reduction of ADGRG1 shedding. Interacts with COL3A1. Part of a GPCR-tetraspanin complex at least consisting of ADGRG1, CD81, eventually CD9, and GNA11 in which CD81 is enhancing the association of ADGRG1 with GNA11.</text>
</comment>
<dbReference type="GO" id="GO:0021819">
    <property type="term" value="P:layer formation in cerebral cortex"/>
    <property type="evidence" value="ECO:0007669"/>
    <property type="project" value="Ensembl"/>
</dbReference>
<evidence type="ECO:0000256" key="19">
    <source>
        <dbReference type="ARBA" id="ARBA00023180"/>
    </source>
</evidence>
<dbReference type="GO" id="GO:0001525">
    <property type="term" value="P:angiogenesis"/>
    <property type="evidence" value="ECO:0007669"/>
    <property type="project" value="Ensembl"/>
</dbReference>
<feature type="transmembrane region" description="Helical" evidence="23">
    <location>
        <begin position="561"/>
        <end position="583"/>
    </location>
</feature>
<evidence type="ECO:0000256" key="15">
    <source>
        <dbReference type="ARBA" id="ARBA00023040"/>
    </source>
</evidence>
<dbReference type="GO" id="GO:0007155">
    <property type="term" value="P:cell adhesion"/>
    <property type="evidence" value="ECO:0007669"/>
    <property type="project" value="UniProtKB-KW"/>
</dbReference>
<dbReference type="SMART" id="SM00303">
    <property type="entry name" value="GPS"/>
    <property type="match status" value="1"/>
</dbReference>
<dbReference type="PRINTS" id="PR01422">
    <property type="entry name" value="GPR56ORPHANR"/>
</dbReference>
<evidence type="ECO:0000313" key="28">
    <source>
        <dbReference type="Proteomes" id="UP000694392"/>
    </source>
</evidence>
<dbReference type="GO" id="GO:0008201">
    <property type="term" value="F:heparin binding"/>
    <property type="evidence" value="ECO:0007669"/>
    <property type="project" value="UniProtKB-KW"/>
</dbReference>
<dbReference type="GO" id="GO:0045785">
    <property type="term" value="P:positive regulation of cell adhesion"/>
    <property type="evidence" value="ECO:0007669"/>
    <property type="project" value="Ensembl"/>
</dbReference>
<dbReference type="GO" id="GO:1900748">
    <property type="term" value="P:positive regulation of vascular endothelial growth factor signaling pathway"/>
    <property type="evidence" value="ECO:0007669"/>
    <property type="project" value="Ensembl"/>
</dbReference>
<evidence type="ECO:0000256" key="16">
    <source>
        <dbReference type="ARBA" id="ARBA00023136"/>
    </source>
</evidence>
<evidence type="ECO:0000256" key="23">
    <source>
        <dbReference type="SAM" id="Phobius"/>
    </source>
</evidence>
<dbReference type="GO" id="GO:0110076">
    <property type="term" value="P:negative regulation of ferroptosis"/>
    <property type="evidence" value="ECO:0007669"/>
    <property type="project" value="Ensembl"/>
</dbReference>
<keyword evidence="19" id="KW-0325">Glycoprotein</keyword>
<dbReference type="GO" id="GO:0160221">
    <property type="term" value="P:Rho-activating G protein-coupled receptor signaling pathway"/>
    <property type="evidence" value="ECO:0007669"/>
    <property type="project" value="Ensembl"/>
</dbReference>
<dbReference type="Pfam" id="PF00002">
    <property type="entry name" value="7tm_2"/>
    <property type="match status" value="1"/>
</dbReference>